<dbReference type="InterPro" id="IPR016181">
    <property type="entry name" value="Acyl_CoA_acyltransferase"/>
</dbReference>
<gene>
    <name evidence="2" type="ORF">DIZ78_12590</name>
</gene>
<dbReference type="Proteomes" id="UP000254771">
    <property type="component" value="Unassembled WGS sequence"/>
</dbReference>
<accession>A0A370DHL8</accession>
<dbReference type="AlphaFoldDB" id="A0A370DHL8"/>
<organism evidence="2 3">
    <name type="scientific">endosymbiont of Escarpia spicata</name>
    <dbReference type="NCBI Taxonomy" id="2200908"/>
    <lineage>
        <taxon>Bacteria</taxon>
        <taxon>Pseudomonadati</taxon>
        <taxon>Pseudomonadota</taxon>
        <taxon>Gammaproteobacteria</taxon>
        <taxon>sulfur-oxidizing symbionts</taxon>
    </lineage>
</organism>
<dbReference type="PROSITE" id="PS51186">
    <property type="entry name" value="GNAT"/>
    <property type="match status" value="1"/>
</dbReference>
<evidence type="ECO:0000259" key="1">
    <source>
        <dbReference type="PROSITE" id="PS51186"/>
    </source>
</evidence>
<reference evidence="2 3" key="1">
    <citation type="journal article" date="2018" name="ISME J.">
        <title>Endosymbiont genomes yield clues of tubeworm success.</title>
        <authorList>
            <person name="Li Y."/>
            <person name="Liles M.R."/>
            <person name="Halanych K.M."/>
        </authorList>
    </citation>
    <scope>NUCLEOTIDE SEQUENCE [LARGE SCALE GENOMIC DNA]</scope>
    <source>
        <strain evidence="2">A1462</strain>
    </source>
</reference>
<sequence>MKYPDESKKSTAAGDRNPTSLVSLKNRELTFVENWARSYPYNRYRNYPVISKIQATKTLTDAILEPEPTALLLWCRDGLMPTGLVRIVDLPWDSDLYKRRIGRITHLCGDLTAGGLRRLLMKTGFDHLSVRVDASDLGTQRMLTQIGFFMADSILTYLSHPTSGEPPEQPMVTRSRKPRRYREYEPLDRDRILKLTSQLYAHYPGRYSADPILREHAVDRYVRWAEKYLDGDADKIWVSELNGRVVGYLAFRYDRRLYRSFGIGCYGSGLGGSRGGDYYGLLQYALTHTKDMSWQCAEFDTQIDNYPVHRIYQDLKLEYVRAEYTYHLHLS</sequence>
<dbReference type="InterPro" id="IPR000182">
    <property type="entry name" value="GNAT_dom"/>
</dbReference>
<feature type="domain" description="N-acetyltransferase" evidence="1">
    <location>
        <begin position="179"/>
        <end position="331"/>
    </location>
</feature>
<keyword evidence="3" id="KW-1185">Reference proteome</keyword>
<evidence type="ECO:0000313" key="3">
    <source>
        <dbReference type="Proteomes" id="UP000254771"/>
    </source>
</evidence>
<dbReference type="GO" id="GO:0016747">
    <property type="term" value="F:acyltransferase activity, transferring groups other than amino-acyl groups"/>
    <property type="evidence" value="ECO:0007669"/>
    <property type="project" value="InterPro"/>
</dbReference>
<dbReference type="SUPFAM" id="SSF55729">
    <property type="entry name" value="Acyl-CoA N-acyltransferases (Nat)"/>
    <property type="match status" value="1"/>
</dbReference>
<protein>
    <recommendedName>
        <fullName evidence="1">N-acetyltransferase domain-containing protein</fullName>
    </recommendedName>
</protein>
<dbReference type="Gene3D" id="3.40.630.30">
    <property type="match status" value="1"/>
</dbReference>
<dbReference type="EMBL" id="QFXE01000015">
    <property type="protein sequence ID" value="RDH84371.1"/>
    <property type="molecule type" value="Genomic_DNA"/>
</dbReference>
<name>A0A370DHL8_9GAMM</name>
<evidence type="ECO:0000313" key="2">
    <source>
        <dbReference type="EMBL" id="RDH84371.1"/>
    </source>
</evidence>
<proteinExistence type="predicted"/>
<comment type="caution">
    <text evidence="2">The sequence shown here is derived from an EMBL/GenBank/DDBJ whole genome shotgun (WGS) entry which is preliminary data.</text>
</comment>